<dbReference type="KEGG" id="ome:OLMES_2758"/>
<dbReference type="Proteomes" id="UP000196027">
    <property type="component" value="Chromosome"/>
</dbReference>
<protein>
    <submittedName>
        <fullName evidence="3">Cobalamin biosynthesis protein CbiG</fullName>
    </submittedName>
</protein>
<proteinExistence type="predicted"/>
<evidence type="ECO:0000259" key="1">
    <source>
        <dbReference type="Pfam" id="PF01890"/>
    </source>
</evidence>
<dbReference type="OrthoDB" id="9781023at2"/>
<dbReference type="InterPro" id="IPR038029">
    <property type="entry name" value="GbiG_N_sf"/>
</dbReference>
<feature type="domain" description="CobE/GbiG C-terminal" evidence="1">
    <location>
        <begin position="141"/>
        <end position="295"/>
    </location>
</feature>
<dbReference type="Pfam" id="PF11760">
    <property type="entry name" value="CbiG_N"/>
    <property type="match status" value="1"/>
</dbReference>
<feature type="domain" description="Cobalamin synthesis G N-terminal" evidence="2">
    <location>
        <begin position="56"/>
        <end position="135"/>
    </location>
</feature>
<dbReference type="EMBL" id="CP021425">
    <property type="protein sequence ID" value="ARU56808.1"/>
    <property type="molecule type" value="Genomic_DNA"/>
</dbReference>
<dbReference type="SUPFAM" id="SSF159664">
    <property type="entry name" value="CobE/GbiG C-terminal domain-like"/>
    <property type="match status" value="1"/>
</dbReference>
<accession>A0A1Y0I8J5</accession>
<dbReference type="InterPro" id="IPR036518">
    <property type="entry name" value="CobE/GbiG_C_sf"/>
</dbReference>
<dbReference type="InterPro" id="IPR052553">
    <property type="entry name" value="CbiG_hydrolase"/>
</dbReference>
<dbReference type="InterPro" id="IPR002750">
    <property type="entry name" value="CobE/GbiG_C"/>
</dbReference>
<evidence type="ECO:0000259" key="2">
    <source>
        <dbReference type="Pfam" id="PF11760"/>
    </source>
</evidence>
<gene>
    <name evidence="3" type="ORF">OLMES_2758</name>
</gene>
<dbReference type="PANTHER" id="PTHR37477">
    <property type="entry name" value="COBALT-PRECORRIN-5A HYDROLASE"/>
    <property type="match status" value="1"/>
</dbReference>
<dbReference type="PANTHER" id="PTHR37477:SF1">
    <property type="entry name" value="COBALT-PRECORRIN-5A HYDROLASE"/>
    <property type="match status" value="1"/>
</dbReference>
<dbReference type="SUPFAM" id="SSF159672">
    <property type="entry name" value="CbiG N-terminal domain-like"/>
    <property type="match status" value="1"/>
</dbReference>
<dbReference type="Gene3D" id="3.40.50.11220">
    <property type="match status" value="1"/>
</dbReference>
<dbReference type="AlphaFoldDB" id="A0A1Y0I8J5"/>
<dbReference type="RefSeq" id="WP_087461768.1">
    <property type="nucleotide sequence ID" value="NZ_CP021425.1"/>
</dbReference>
<keyword evidence="4" id="KW-1185">Reference proteome</keyword>
<evidence type="ECO:0000313" key="3">
    <source>
        <dbReference type="EMBL" id="ARU56808.1"/>
    </source>
</evidence>
<organism evidence="3 4">
    <name type="scientific">Oleiphilus messinensis</name>
    <dbReference type="NCBI Taxonomy" id="141451"/>
    <lineage>
        <taxon>Bacteria</taxon>
        <taxon>Pseudomonadati</taxon>
        <taxon>Pseudomonadota</taxon>
        <taxon>Gammaproteobacteria</taxon>
        <taxon>Oceanospirillales</taxon>
        <taxon>Oleiphilaceae</taxon>
        <taxon>Oleiphilus</taxon>
    </lineage>
</organism>
<evidence type="ECO:0000313" key="4">
    <source>
        <dbReference type="Proteomes" id="UP000196027"/>
    </source>
</evidence>
<dbReference type="Gene3D" id="3.30.420.180">
    <property type="entry name" value="CobE/GbiG C-terminal domain"/>
    <property type="match status" value="1"/>
</dbReference>
<dbReference type="GO" id="GO:0009236">
    <property type="term" value="P:cobalamin biosynthetic process"/>
    <property type="evidence" value="ECO:0007669"/>
    <property type="project" value="InterPro"/>
</dbReference>
<dbReference type="InterPro" id="IPR021744">
    <property type="entry name" value="CbiG_N"/>
</dbReference>
<reference evidence="3 4" key="1">
    <citation type="submission" date="2017-05" db="EMBL/GenBank/DDBJ databases">
        <title>Genomic insights into alkan degradation activity of Oleiphilus messinensis.</title>
        <authorList>
            <person name="Kozyavkin S.A."/>
            <person name="Slesarev A.I."/>
            <person name="Golyshin P.N."/>
            <person name="Korzhenkov A."/>
            <person name="Golyshina O.N."/>
            <person name="Toshchakov S.V."/>
        </authorList>
    </citation>
    <scope>NUCLEOTIDE SEQUENCE [LARGE SCALE GENOMIC DNA]</scope>
    <source>
        <strain evidence="3 4">ME102</strain>
    </source>
</reference>
<name>A0A1Y0I8J5_9GAMM</name>
<dbReference type="Pfam" id="PF01890">
    <property type="entry name" value="CbiG_C"/>
    <property type="match status" value="1"/>
</dbReference>
<sequence>MTARLLKPQGGSVSNRCTIVSLTAKGLALAKRLEGGLASDYAITQLHKPKPFALSVQAAFNSGSPLILICAAGIAVRTLAPVLVNKSVDPPVLLLDERGCFVIPFLSGHEGGANNWGREIANQIGATLVLTTAADYLRPVYVAGMGCERSCPQSVLMGLLEETLALEGLEMNQLSAIASIDIKSDEVGLYTLAEALSLPFLTYPATALRKVEHLLSMKSEIVFREVGCYGVAEAAALIGAKCISTLVPDGLEPGRLGTAPNIEQSSLPLNHIDFNQDTELVVNKQKNKQATCAIARSYCSGNENE</sequence>